<keyword evidence="3" id="KW-1185">Reference proteome</keyword>
<name>A0A2V1DQC2_9PLEO</name>
<feature type="transmembrane region" description="Helical" evidence="1">
    <location>
        <begin position="9"/>
        <end position="28"/>
    </location>
</feature>
<evidence type="ECO:0000313" key="2">
    <source>
        <dbReference type="EMBL" id="PVI00301.1"/>
    </source>
</evidence>
<protein>
    <submittedName>
        <fullName evidence="2">Uncharacterized protein</fullName>
    </submittedName>
</protein>
<dbReference type="Proteomes" id="UP000244855">
    <property type="component" value="Unassembled WGS sequence"/>
</dbReference>
<dbReference type="EMBL" id="KZ805375">
    <property type="protein sequence ID" value="PVI00301.1"/>
    <property type="molecule type" value="Genomic_DNA"/>
</dbReference>
<evidence type="ECO:0000256" key="1">
    <source>
        <dbReference type="SAM" id="Phobius"/>
    </source>
</evidence>
<keyword evidence="1" id="KW-1133">Transmembrane helix</keyword>
<keyword evidence="1" id="KW-0812">Transmembrane</keyword>
<evidence type="ECO:0000313" key="3">
    <source>
        <dbReference type="Proteomes" id="UP000244855"/>
    </source>
</evidence>
<reference evidence="2 3" key="1">
    <citation type="journal article" date="2018" name="Sci. Rep.">
        <title>Comparative genomics provides insights into the lifestyle and reveals functional heterogeneity of dark septate endophytic fungi.</title>
        <authorList>
            <person name="Knapp D.G."/>
            <person name="Nemeth J.B."/>
            <person name="Barry K."/>
            <person name="Hainaut M."/>
            <person name="Henrissat B."/>
            <person name="Johnson J."/>
            <person name="Kuo A."/>
            <person name="Lim J.H.P."/>
            <person name="Lipzen A."/>
            <person name="Nolan M."/>
            <person name="Ohm R.A."/>
            <person name="Tamas L."/>
            <person name="Grigoriev I.V."/>
            <person name="Spatafora J.W."/>
            <person name="Nagy L.G."/>
            <person name="Kovacs G.M."/>
        </authorList>
    </citation>
    <scope>NUCLEOTIDE SEQUENCE [LARGE SCALE GENOMIC DNA]</scope>
    <source>
        <strain evidence="2 3">DSE2036</strain>
    </source>
</reference>
<proteinExistence type="predicted"/>
<gene>
    <name evidence="2" type="ORF">DM02DRAFT_614404</name>
</gene>
<keyword evidence="1" id="KW-0472">Membrane</keyword>
<dbReference type="AlphaFoldDB" id="A0A2V1DQC2"/>
<sequence length="58" mass="6708">MNIENHTDLLFLCDISALIVSFFIIQILERDLEDGSVRSWDEVRSCSGLQFAFVINSW</sequence>
<accession>A0A2V1DQC2</accession>
<organism evidence="2 3">
    <name type="scientific">Periconia macrospinosa</name>
    <dbReference type="NCBI Taxonomy" id="97972"/>
    <lineage>
        <taxon>Eukaryota</taxon>
        <taxon>Fungi</taxon>
        <taxon>Dikarya</taxon>
        <taxon>Ascomycota</taxon>
        <taxon>Pezizomycotina</taxon>
        <taxon>Dothideomycetes</taxon>
        <taxon>Pleosporomycetidae</taxon>
        <taxon>Pleosporales</taxon>
        <taxon>Massarineae</taxon>
        <taxon>Periconiaceae</taxon>
        <taxon>Periconia</taxon>
    </lineage>
</organism>